<dbReference type="OrthoDB" id="9808559at2"/>
<keyword evidence="5" id="KW-0408">Iron</keyword>
<dbReference type="GO" id="GO:0051539">
    <property type="term" value="F:4 iron, 4 sulfur cluster binding"/>
    <property type="evidence" value="ECO:0007669"/>
    <property type="project" value="UniProtKB-KW"/>
</dbReference>
<gene>
    <name evidence="9" type="ORF">EDC39_11473</name>
</gene>
<evidence type="ECO:0000256" key="1">
    <source>
        <dbReference type="ARBA" id="ARBA00022448"/>
    </source>
</evidence>
<comment type="caution">
    <text evidence="9">The sequence shown here is derived from an EMBL/GenBank/DDBJ whole genome shotgun (WGS) entry which is preliminary data.</text>
</comment>
<keyword evidence="2" id="KW-0004">4Fe-4S</keyword>
<dbReference type="Pfam" id="PF13534">
    <property type="entry name" value="Fer4_17"/>
    <property type="match status" value="1"/>
</dbReference>
<feature type="domain" description="4Fe-4S ferredoxin-type" evidence="8">
    <location>
        <begin position="465"/>
        <end position="494"/>
    </location>
</feature>
<dbReference type="GO" id="GO:0046872">
    <property type="term" value="F:metal ion binding"/>
    <property type="evidence" value="ECO:0007669"/>
    <property type="project" value="UniProtKB-KW"/>
</dbReference>
<dbReference type="InterPro" id="IPR051684">
    <property type="entry name" value="Electron_Trans/Redox"/>
</dbReference>
<reference evidence="9 10" key="1">
    <citation type="submission" date="2019-07" db="EMBL/GenBank/DDBJ databases">
        <title>Genomic Encyclopedia of Type Strains, Phase IV (KMG-IV): sequencing the most valuable type-strain genomes for metagenomic binning, comparative biology and taxonomic classification.</title>
        <authorList>
            <person name="Goeker M."/>
        </authorList>
    </citation>
    <scope>NUCLEOTIDE SEQUENCE [LARGE SCALE GENOMIC DNA]</scope>
    <source>
        <strain evidence="9 10">SS015</strain>
    </source>
</reference>
<evidence type="ECO:0000313" key="9">
    <source>
        <dbReference type="EMBL" id="TYO96367.1"/>
    </source>
</evidence>
<dbReference type="PANTHER" id="PTHR30176:SF3">
    <property type="entry name" value="FERREDOXIN-TYPE PROTEIN NAPH"/>
    <property type="match status" value="1"/>
</dbReference>
<keyword evidence="7" id="KW-0812">Transmembrane</keyword>
<dbReference type="EMBL" id="VNIB01000014">
    <property type="protein sequence ID" value="TYO96367.1"/>
    <property type="molecule type" value="Genomic_DNA"/>
</dbReference>
<dbReference type="Pfam" id="PF12801">
    <property type="entry name" value="Fer4_5"/>
    <property type="match status" value="2"/>
</dbReference>
<feature type="domain" description="4Fe-4S ferredoxin-type" evidence="8">
    <location>
        <begin position="377"/>
        <end position="408"/>
    </location>
</feature>
<dbReference type="Proteomes" id="UP000324159">
    <property type="component" value="Unassembled WGS sequence"/>
</dbReference>
<evidence type="ECO:0000256" key="5">
    <source>
        <dbReference type="ARBA" id="ARBA00023004"/>
    </source>
</evidence>
<keyword evidence="10" id="KW-1185">Reference proteome</keyword>
<feature type="transmembrane region" description="Helical" evidence="7">
    <location>
        <begin position="113"/>
        <end position="133"/>
    </location>
</feature>
<accession>A0A5D3WJY5</accession>
<evidence type="ECO:0000256" key="3">
    <source>
        <dbReference type="ARBA" id="ARBA00022723"/>
    </source>
</evidence>
<protein>
    <submittedName>
        <fullName evidence="9">MauM/NapG family ferredoxin protein</fullName>
    </submittedName>
</protein>
<dbReference type="PROSITE" id="PS51379">
    <property type="entry name" value="4FE4S_FER_2"/>
    <property type="match status" value="3"/>
</dbReference>
<evidence type="ECO:0000313" key="10">
    <source>
        <dbReference type="Proteomes" id="UP000324159"/>
    </source>
</evidence>
<evidence type="ECO:0000259" key="8">
    <source>
        <dbReference type="PROSITE" id="PS51379"/>
    </source>
</evidence>
<feature type="domain" description="4Fe-4S ferredoxin-type" evidence="8">
    <location>
        <begin position="261"/>
        <end position="290"/>
    </location>
</feature>
<feature type="transmembrane region" description="Helical" evidence="7">
    <location>
        <begin position="64"/>
        <end position="92"/>
    </location>
</feature>
<keyword evidence="6" id="KW-0411">Iron-sulfur</keyword>
<evidence type="ECO:0000256" key="4">
    <source>
        <dbReference type="ARBA" id="ARBA00022982"/>
    </source>
</evidence>
<dbReference type="InterPro" id="IPR017896">
    <property type="entry name" value="4Fe4S_Fe-S-bd"/>
</dbReference>
<keyword evidence="4" id="KW-0249">Electron transport</keyword>
<dbReference type="RefSeq" id="WP_148896839.1">
    <property type="nucleotide sequence ID" value="NZ_VNIB01000014.1"/>
</dbReference>
<dbReference type="PANTHER" id="PTHR30176">
    <property type="entry name" value="FERREDOXIN-TYPE PROTEIN NAPH"/>
    <property type="match status" value="1"/>
</dbReference>
<evidence type="ECO:0000256" key="7">
    <source>
        <dbReference type="SAM" id="Phobius"/>
    </source>
</evidence>
<dbReference type="GO" id="GO:0005886">
    <property type="term" value="C:plasma membrane"/>
    <property type="evidence" value="ECO:0007669"/>
    <property type="project" value="TreeGrafter"/>
</dbReference>
<keyword evidence="7" id="KW-1133">Transmembrane helix</keyword>
<keyword evidence="1" id="KW-0813">Transport</keyword>
<dbReference type="Gene3D" id="3.30.70.20">
    <property type="match status" value="2"/>
</dbReference>
<feature type="transmembrane region" description="Helical" evidence="7">
    <location>
        <begin position="192"/>
        <end position="209"/>
    </location>
</feature>
<name>A0A5D3WJY5_9BACT</name>
<dbReference type="PROSITE" id="PS00198">
    <property type="entry name" value="4FE4S_FER_1"/>
    <property type="match status" value="1"/>
</dbReference>
<sequence length="508" mass="56430">MRGLRRVMQLFCLAGFLWLFVATEYRGLDEIPWPVSLLFRIDPLAALADAAAPGPFGWKLLWPALLILALTFVFGRFFCGWICPLGTSLDAASRLGLRPKGRKSPLRWRRLKYLLLFSLTGAALCGVQLFGWFDPLSIFLRGLTFSLYPLYNLLANGLFDFFYRHRLPLVSPALDAVYPFWRDHLMAFQQPAFDLALFTLLVFAGVLLLERWERRFWCRHLCPLGALLGICARHALVRRQPAEPCGGCSLCATQCRMGATDQDGHRQAECVRCLDCTTWCPAEKVRFGTGQAAGAGLDVGRRRVVVSLAAGAVAAPVIRLGPEPSRRNPYLLRPPGAVAEEEFLRRCIRCGECLKVCIGRALQPALFEAGGVGLWTPLLVARQGYCEYNCTLCGQVCPTGAIRSLTPQEKKAFVIGLAVIDRNTCLPYARGEECLVCEEHCPTPRKAIVFDRRQVLVAGEVKTVKQPRVLADRCIGCGICETRCPLDGVSAVRVVNEGESRRRRDVLG</sequence>
<evidence type="ECO:0000256" key="2">
    <source>
        <dbReference type="ARBA" id="ARBA00022485"/>
    </source>
</evidence>
<dbReference type="CDD" id="cd16373">
    <property type="entry name" value="DMSOR_beta_like"/>
    <property type="match status" value="1"/>
</dbReference>
<dbReference type="InterPro" id="IPR017900">
    <property type="entry name" value="4Fe4S_Fe_S_CS"/>
</dbReference>
<dbReference type="SUPFAM" id="SSF54862">
    <property type="entry name" value="4Fe-4S ferredoxins"/>
    <property type="match status" value="2"/>
</dbReference>
<organism evidence="9 10">
    <name type="scientific">Geothermobacter ehrlichii</name>
    <dbReference type="NCBI Taxonomy" id="213224"/>
    <lineage>
        <taxon>Bacteria</taxon>
        <taxon>Pseudomonadati</taxon>
        <taxon>Thermodesulfobacteriota</taxon>
        <taxon>Desulfuromonadia</taxon>
        <taxon>Desulfuromonadales</taxon>
        <taxon>Geothermobacteraceae</taxon>
        <taxon>Geothermobacter</taxon>
    </lineage>
</organism>
<dbReference type="AlphaFoldDB" id="A0A5D3WJY5"/>
<keyword evidence="7" id="KW-0472">Membrane</keyword>
<keyword evidence="3" id="KW-0479">Metal-binding</keyword>
<proteinExistence type="predicted"/>
<evidence type="ECO:0000256" key="6">
    <source>
        <dbReference type="ARBA" id="ARBA00023014"/>
    </source>
</evidence>